<dbReference type="InterPro" id="IPR011990">
    <property type="entry name" value="TPR-like_helical_dom_sf"/>
</dbReference>
<name>A0AAE0RLY2_9BIVA</name>
<dbReference type="Pfam" id="PF13371">
    <property type="entry name" value="TPR_9"/>
    <property type="match status" value="1"/>
</dbReference>
<comment type="caution">
    <text evidence="2">The sequence shown here is derived from an EMBL/GenBank/DDBJ whole genome shotgun (WGS) entry which is preliminary data.</text>
</comment>
<accession>A0AAE0RLY2</accession>
<evidence type="ECO:0008006" key="4">
    <source>
        <dbReference type="Google" id="ProtNLM"/>
    </source>
</evidence>
<dbReference type="PANTHER" id="PTHR47059:SF1">
    <property type="entry name" value="TETRATRICOPEPTIDE REPEAT PROTEIN 32"/>
    <property type="match status" value="1"/>
</dbReference>
<proteinExistence type="predicted"/>
<reference evidence="2" key="2">
    <citation type="journal article" date="2021" name="Genome Biol. Evol.">
        <title>Developing a high-quality reference genome for a parasitic bivalve with doubly uniparental inheritance (Bivalvia: Unionida).</title>
        <authorList>
            <person name="Smith C.H."/>
        </authorList>
    </citation>
    <scope>NUCLEOTIDE SEQUENCE</scope>
    <source>
        <strain evidence="2">CHS0354</strain>
        <tissue evidence="2">Mantle</tissue>
    </source>
</reference>
<reference evidence="2" key="1">
    <citation type="journal article" date="2021" name="Genome Biol. Evol.">
        <title>A High-Quality Reference Genome for a Parasitic Bivalve with Doubly Uniparental Inheritance (Bivalvia: Unionida).</title>
        <authorList>
            <person name="Smith C.H."/>
        </authorList>
    </citation>
    <scope>NUCLEOTIDE SEQUENCE</scope>
    <source>
        <strain evidence="2">CHS0354</strain>
    </source>
</reference>
<keyword evidence="3" id="KW-1185">Reference proteome</keyword>
<gene>
    <name evidence="2" type="ORF">CHS0354_007534</name>
</gene>
<dbReference type="PROSITE" id="PS50005">
    <property type="entry name" value="TPR"/>
    <property type="match status" value="1"/>
</dbReference>
<dbReference type="AlphaFoldDB" id="A0AAE0RLY2"/>
<dbReference type="SMART" id="SM00028">
    <property type="entry name" value="TPR"/>
    <property type="match status" value="2"/>
</dbReference>
<keyword evidence="1" id="KW-0802">TPR repeat</keyword>
<sequence length="120" mass="13762">MGLSATIALDQQNGGTYPFRFTWKAQLGLAYNNRGYMRYLAVDFDKAIEDYSHGLANNPKLPCTYYNRGLIHYRMGRFNEAVADMQACIQLDPNFEDAKMCLDQAIKDRNNAKQSKHRNS</sequence>
<dbReference type="EMBL" id="JAEAOA010000515">
    <property type="protein sequence ID" value="KAK3575996.1"/>
    <property type="molecule type" value="Genomic_DNA"/>
</dbReference>
<reference evidence="2" key="3">
    <citation type="submission" date="2023-05" db="EMBL/GenBank/DDBJ databases">
        <authorList>
            <person name="Smith C.H."/>
        </authorList>
    </citation>
    <scope>NUCLEOTIDE SEQUENCE</scope>
    <source>
        <strain evidence="2">CHS0354</strain>
        <tissue evidence="2">Mantle</tissue>
    </source>
</reference>
<evidence type="ECO:0000313" key="2">
    <source>
        <dbReference type="EMBL" id="KAK3575996.1"/>
    </source>
</evidence>
<dbReference type="PANTHER" id="PTHR47059">
    <property type="entry name" value="TETRATRICOPEPTIDE REPEAT PROTEIN 32"/>
    <property type="match status" value="1"/>
</dbReference>
<dbReference type="Proteomes" id="UP001195483">
    <property type="component" value="Unassembled WGS sequence"/>
</dbReference>
<organism evidence="2 3">
    <name type="scientific">Potamilus streckersoni</name>
    <dbReference type="NCBI Taxonomy" id="2493646"/>
    <lineage>
        <taxon>Eukaryota</taxon>
        <taxon>Metazoa</taxon>
        <taxon>Spiralia</taxon>
        <taxon>Lophotrochozoa</taxon>
        <taxon>Mollusca</taxon>
        <taxon>Bivalvia</taxon>
        <taxon>Autobranchia</taxon>
        <taxon>Heteroconchia</taxon>
        <taxon>Palaeoheterodonta</taxon>
        <taxon>Unionida</taxon>
        <taxon>Unionoidea</taxon>
        <taxon>Unionidae</taxon>
        <taxon>Ambleminae</taxon>
        <taxon>Lampsilini</taxon>
        <taxon>Potamilus</taxon>
    </lineage>
</organism>
<dbReference type="Gene3D" id="1.25.40.10">
    <property type="entry name" value="Tetratricopeptide repeat domain"/>
    <property type="match status" value="1"/>
</dbReference>
<protein>
    <recommendedName>
        <fullName evidence="4">Tetratricopeptide repeat protein</fullName>
    </recommendedName>
</protein>
<evidence type="ECO:0000256" key="1">
    <source>
        <dbReference type="PROSITE-ProRule" id="PRU00339"/>
    </source>
</evidence>
<feature type="repeat" description="TPR" evidence="1">
    <location>
        <begin position="62"/>
        <end position="95"/>
    </location>
</feature>
<dbReference type="InterPro" id="IPR019734">
    <property type="entry name" value="TPR_rpt"/>
</dbReference>
<dbReference type="SUPFAM" id="SSF48452">
    <property type="entry name" value="TPR-like"/>
    <property type="match status" value="1"/>
</dbReference>
<evidence type="ECO:0000313" key="3">
    <source>
        <dbReference type="Proteomes" id="UP001195483"/>
    </source>
</evidence>